<dbReference type="Gene3D" id="2.60.40.1180">
    <property type="entry name" value="Golgi alpha-mannosidase II"/>
    <property type="match status" value="1"/>
</dbReference>
<dbReference type="InterPro" id="IPR045857">
    <property type="entry name" value="O16G_dom_2"/>
</dbReference>
<dbReference type="CDD" id="cd11333">
    <property type="entry name" value="AmyAc_SI_OligoGlu_DGase"/>
    <property type="match status" value="1"/>
</dbReference>
<dbReference type="Proteomes" id="UP000276232">
    <property type="component" value="Unassembled WGS sequence"/>
</dbReference>
<feature type="domain" description="Glycosyl hydrolase family 13 catalytic" evidence="5">
    <location>
        <begin position="45"/>
        <end position="465"/>
    </location>
</feature>
<evidence type="ECO:0000256" key="3">
    <source>
        <dbReference type="ARBA" id="ARBA00023295"/>
    </source>
</evidence>
<dbReference type="FunFam" id="3.20.20.80:FF:000064">
    <property type="entry name" value="Oligo-1,6-glucosidase"/>
    <property type="match status" value="1"/>
</dbReference>
<comment type="similarity">
    <text evidence="1">Belongs to the glycosyl hydrolase 13 family.</text>
</comment>
<dbReference type="SUPFAM" id="SSF51011">
    <property type="entry name" value="Glycosyl hydrolase domain"/>
    <property type="match status" value="1"/>
</dbReference>
<evidence type="ECO:0000256" key="1">
    <source>
        <dbReference type="ARBA" id="ARBA00008061"/>
    </source>
</evidence>
<keyword evidence="3" id="KW-0326">Glycosidase</keyword>
<evidence type="ECO:0000256" key="4">
    <source>
        <dbReference type="SAM" id="MobiDB-lite"/>
    </source>
</evidence>
<dbReference type="Gene3D" id="3.20.20.80">
    <property type="entry name" value="Glycosidases"/>
    <property type="match status" value="1"/>
</dbReference>
<accession>A0A3N1HLE9</accession>
<evidence type="ECO:0000313" key="7">
    <source>
        <dbReference type="Proteomes" id="UP000276232"/>
    </source>
</evidence>
<dbReference type="InterPro" id="IPR017853">
    <property type="entry name" value="GH"/>
</dbReference>
<feature type="region of interest" description="Disordered" evidence="4">
    <location>
        <begin position="1"/>
        <end position="34"/>
    </location>
</feature>
<dbReference type="InParanoid" id="A0A3N1HLE9"/>
<dbReference type="GO" id="GO:0004556">
    <property type="term" value="F:alpha-amylase activity"/>
    <property type="evidence" value="ECO:0007669"/>
    <property type="project" value="TreeGrafter"/>
</dbReference>
<evidence type="ECO:0000259" key="5">
    <source>
        <dbReference type="SMART" id="SM00642"/>
    </source>
</evidence>
<sequence length="629" mass="68938">MTSAETEQTPPPTGPAPRVVTPPDGAGPGGPGEPVPWWADAVVYQVYPRSFADSDGDGIGDIPGITARLDHLADLGVDVVWLSPVYASPQDDNGYDISDYQAVHPAFGTLEDLDALTDGLHARGMRLVMDLVVNHTSDEHAWFVDAKSSPTSDRRDWYWWRGPREGMAAGAPGAEPTNWRSHFSGPAWTLDEASGEYYLHLFSRKQPDLNWENPEVRAAVHQMMRWWLDRGVDGFRMDVINMVSKHVGPDGQLADGRDTDPRTGLAGGGEQYLCGPRIHEYLAEMHAEVFAGRPEKTLTVGEMPGVTVADAQRFTDPASREVDMVFQFEHVDLDHDGSKWHPVPLDLRGLKASFGRWQAGLAERGWNSLYWNNHDQPRIVSRWGDDSPEHRAASARCLATLLHLHRGTPYVYQGEEIGMANFPWSSADEFRDIESVNHLAEEVAHGGDPAEVLPRVAVSSRDNARTPVQWDASPSAGFTTGEPWLAVNPDHADGWNVAAQADDPTSVLAHHRRLIALRHTWPVVALGDFTMLLPEHERVYAFARRLEGTDAEGAPAVDELLVVCNVGGSAVDLTDLLPEAVADPDGWAVELVLGSTPERDPADVVADPVLAPWEARVLRRAEGAEPLGG</sequence>
<dbReference type="InterPro" id="IPR006047">
    <property type="entry name" value="GH13_cat_dom"/>
</dbReference>
<proteinExistence type="inferred from homology"/>
<dbReference type="PANTHER" id="PTHR10357">
    <property type="entry name" value="ALPHA-AMYLASE FAMILY MEMBER"/>
    <property type="match status" value="1"/>
</dbReference>
<keyword evidence="7" id="KW-1185">Reference proteome</keyword>
<protein>
    <submittedName>
        <fullName evidence="6">Oligo-1,6-glucosidase</fullName>
    </submittedName>
</protein>
<dbReference type="GO" id="GO:0009313">
    <property type="term" value="P:oligosaccharide catabolic process"/>
    <property type="evidence" value="ECO:0007669"/>
    <property type="project" value="TreeGrafter"/>
</dbReference>
<dbReference type="SMART" id="SM00642">
    <property type="entry name" value="Aamy"/>
    <property type="match status" value="1"/>
</dbReference>
<gene>
    <name evidence="6" type="ORF">EDC03_1940</name>
</gene>
<dbReference type="EMBL" id="RJKN01000004">
    <property type="protein sequence ID" value="ROP43337.1"/>
    <property type="molecule type" value="Genomic_DNA"/>
</dbReference>
<dbReference type="RefSeq" id="WP_123379998.1">
    <property type="nucleotide sequence ID" value="NZ_RJKN01000004.1"/>
</dbReference>
<evidence type="ECO:0000256" key="2">
    <source>
        <dbReference type="ARBA" id="ARBA00022801"/>
    </source>
</evidence>
<dbReference type="AlphaFoldDB" id="A0A3N1HLE9"/>
<dbReference type="PANTHER" id="PTHR10357:SF184">
    <property type="entry name" value="OLIGO-1,6-GLUCOSIDASE 1"/>
    <property type="match status" value="1"/>
</dbReference>
<dbReference type="SUPFAM" id="SSF51445">
    <property type="entry name" value="(Trans)glycosidases"/>
    <property type="match status" value="1"/>
</dbReference>
<keyword evidence="2" id="KW-0378">Hydrolase</keyword>
<comment type="caution">
    <text evidence="6">The sequence shown here is derived from an EMBL/GenBank/DDBJ whole genome shotgun (WGS) entry which is preliminary data.</text>
</comment>
<dbReference type="NCBIfam" id="NF008183">
    <property type="entry name" value="PRK10933.1"/>
    <property type="match status" value="1"/>
</dbReference>
<name>A0A3N1HLE9_9ACTN</name>
<dbReference type="Gene3D" id="3.90.400.10">
    <property type="entry name" value="Oligo-1,6-glucosidase, Domain 2"/>
    <property type="match status" value="1"/>
</dbReference>
<reference evidence="6 7" key="1">
    <citation type="journal article" date="2015" name="Stand. Genomic Sci.">
        <title>Genomic Encyclopedia of Bacterial and Archaeal Type Strains, Phase III: the genomes of soil and plant-associated and newly described type strains.</title>
        <authorList>
            <person name="Whitman W.B."/>
            <person name="Woyke T."/>
            <person name="Klenk H.P."/>
            <person name="Zhou Y."/>
            <person name="Lilburn T.G."/>
            <person name="Beck B.J."/>
            <person name="De Vos P."/>
            <person name="Vandamme P."/>
            <person name="Eisen J.A."/>
            <person name="Garrity G."/>
            <person name="Hugenholtz P."/>
            <person name="Kyrpides N.C."/>
        </authorList>
    </citation>
    <scope>NUCLEOTIDE SEQUENCE [LARGE SCALE GENOMIC DNA]</scope>
    <source>
        <strain evidence="6 7">CECT 7306</strain>
    </source>
</reference>
<dbReference type="Pfam" id="PF00128">
    <property type="entry name" value="Alpha-amylase"/>
    <property type="match status" value="1"/>
</dbReference>
<dbReference type="OrthoDB" id="3203135at2"/>
<evidence type="ECO:0000313" key="6">
    <source>
        <dbReference type="EMBL" id="ROP43337.1"/>
    </source>
</evidence>
<organism evidence="6 7">
    <name type="scientific">Pseudokineococcus lusitanus</name>
    <dbReference type="NCBI Taxonomy" id="763993"/>
    <lineage>
        <taxon>Bacteria</taxon>
        <taxon>Bacillati</taxon>
        <taxon>Actinomycetota</taxon>
        <taxon>Actinomycetes</taxon>
        <taxon>Kineosporiales</taxon>
        <taxon>Kineosporiaceae</taxon>
        <taxon>Pseudokineococcus</taxon>
    </lineage>
</organism>
<dbReference type="InterPro" id="IPR013780">
    <property type="entry name" value="Glyco_hydro_b"/>
</dbReference>
<dbReference type="FunFam" id="3.90.400.10:FF:000002">
    <property type="entry name" value="Sucrose isomerase"/>
    <property type="match status" value="1"/>
</dbReference>